<dbReference type="InterPro" id="IPR036047">
    <property type="entry name" value="F-box-like_dom_sf"/>
</dbReference>
<dbReference type="Gene3D" id="2.130.10.10">
    <property type="entry name" value="YVTN repeat-like/Quinoprotein amine dehydrogenase"/>
    <property type="match status" value="1"/>
</dbReference>
<sequence>MSKHILSPASLPPAKRTHVGGPSASASHTKLAVTFESALFDELIIHIFAHVSWVDLCRTQSTSRNWSRLASDNELWKTLYLSTFGRSRLRGTRGFVQRADGREVRPLPGRMPSDSDDSEFRNWKWMFRISRNWKTGRCAIEDIGTSDEGRTHMLLAGSLTISASEPLSLCPKVELRTPQASYTLLCRGTTPNVPLRITALALDHSPPHGGHVHVAVFTSDGSFTLCSVDQSYLPASRRTLTYIPLRSASSRVIKAAYHHPLLVTLSDVFTLSIYDVSSNPVQLTQTLTSFTSYPPTSLVLSITPARTYKLVIAFSIPVYPAHWSVGATEVMITGLGSNSADPEGMLLPSMTVLSTRTIRTIDVPQGWIDERKLRNMRDQWNRKVSRVADTETDGKWLVLAPEAQPPSPHSPSSSRSSTPVTPTVLQLYRLSLPAAKSIASSPPKLTFVRELHGPIGPVLALSLADGRCVSLGKNGSIWVWDLETGSGAEVALPNDDMISAPAQDADAGCVAFDERKIITAVAGKIMIRRFDV</sequence>
<dbReference type="SUPFAM" id="SSF50978">
    <property type="entry name" value="WD40 repeat-like"/>
    <property type="match status" value="1"/>
</dbReference>
<dbReference type="OrthoDB" id="3219396at2759"/>
<dbReference type="PROSITE" id="PS50181">
    <property type="entry name" value="FBOX"/>
    <property type="match status" value="1"/>
</dbReference>
<dbReference type="InterPro" id="IPR001810">
    <property type="entry name" value="F-box_dom"/>
</dbReference>
<name>A0A0D7AIH6_9AGAR</name>
<dbReference type="InterPro" id="IPR015943">
    <property type="entry name" value="WD40/YVTN_repeat-like_dom_sf"/>
</dbReference>
<dbReference type="SMART" id="SM00256">
    <property type="entry name" value="FBOX"/>
    <property type="match status" value="1"/>
</dbReference>
<dbReference type="AlphaFoldDB" id="A0A0D7AIH6"/>
<dbReference type="InterPro" id="IPR036322">
    <property type="entry name" value="WD40_repeat_dom_sf"/>
</dbReference>
<evidence type="ECO:0000259" key="2">
    <source>
        <dbReference type="PROSITE" id="PS50181"/>
    </source>
</evidence>
<keyword evidence="4" id="KW-1185">Reference proteome</keyword>
<evidence type="ECO:0000313" key="4">
    <source>
        <dbReference type="Proteomes" id="UP000054144"/>
    </source>
</evidence>
<dbReference type="SUPFAM" id="SSF81383">
    <property type="entry name" value="F-box domain"/>
    <property type="match status" value="1"/>
</dbReference>
<accession>A0A0D7AIH6</accession>
<feature type="region of interest" description="Disordered" evidence="1">
    <location>
        <begin position="1"/>
        <end position="23"/>
    </location>
</feature>
<organism evidence="3 4">
    <name type="scientific">Fistulina hepatica ATCC 64428</name>
    <dbReference type="NCBI Taxonomy" id="1128425"/>
    <lineage>
        <taxon>Eukaryota</taxon>
        <taxon>Fungi</taxon>
        <taxon>Dikarya</taxon>
        <taxon>Basidiomycota</taxon>
        <taxon>Agaricomycotina</taxon>
        <taxon>Agaricomycetes</taxon>
        <taxon>Agaricomycetidae</taxon>
        <taxon>Agaricales</taxon>
        <taxon>Fistulinaceae</taxon>
        <taxon>Fistulina</taxon>
    </lineage>
</organism>
<dbReference type="Pfam" id="PF12937">
    <property type="entry name" value="F-box-like"/>
    <property type="match status" value="1"/>
</dbReference>
<evidence type="ECO:0000313" key="3">
    <source>
        <dbReference type="EMBL" id="KIY50130.1"/>
    </source>
</evidence>
<dbReference type="Pfam" id="PF25499">
    <property type="entry name" value="Beta-prop_pof12"/>
    <property type="match status" value="1"/>
</dbReference>
<reference evidence="3 4" key="1">
    <citation type="journal article" date="2015" name="Fungal Genet. Biol.">
        <title>Evolution of novel wood decay mechanisms in Agaricales revealed by the genome sequences of Fistulina hepatica and Cylindrobasidium torrendii.</title>
        <authorList>
            <person name="Floudas D."/>
            <person name="Held B.W."/>
            <person name="Riley R."/>
            <person name="Nagy L.G."/>
            <person name="Koehler G."/>
            <person name="Ransdell A.S."/>
            <person name="Younus H."/>
            <person name="Chow J."/>
            <person name="Chiniquy J."/>
            <person name="Lipzen A."/>
            <person name="Tritt A."/>
            <person name="Sun H."/>
            <person name="Haridas S."/>
            <person name="LaButti K."/>
            <person name="Ohm R.A."/>
            <person name="Kues U."/>
            <person name="Blanchette R.A."/>
            <person name="Grigoriev I.V."/>
            <person name="Minto R.E."/>
            <person name="Hibbett D.S."/>
        </authorList>
    </citation>
    <scope>NUCLEOTIDE SEQUENCE [LARGE SCALE GENOMIC DNA]</scope>
    <source>
        <strain evidence="3 4">ATCC 64428</strain>
    </source>
</reference>
<protein>
    <recommendedName>
        <fullName evidence="2">F-box domain-containing protein</fullName>
    </recommendedName>
</protein>
<evidence type="ECO:0000256" key="1">
    <source>
        <dbReference type="SAM" id="MobiDB-lite"/>
    </source>
</evidence>
<dbReference type="Proteomes" id="UP000054144">
    <property type="component" value="Unassembled WGS sequence"/>
</dbReference>
<dbReference type="Gene3D" id="1.20.1280.50">
    <property type="match status" value="1"/>
</dbReference>
<gene>
    <name evidence="3" type="ORF">FISHEDRAFT_71748</name>
</gene>
<feature type="domain" description="F-box" evidence="2">
    <location>
        <begin position="33"/>
        <end position="79"/>
    </location>
</feature>
<proteinExistence type="predicted"/>
<dbReference type="EMBL" id="KN881676">
    <property type="protein sequence ID" value="KIY50130.1"/>
    <property type="molecule type" value="Genomic_DNA"/>
</dbReference>